<dbReference type="AlphaFoldDB" id="A0A517QSV1"/>
<keyword evidence="2" id="KW-1185">Reference proteome</keyword>
<proteinExistence type="predicted"/>
<evidence type="ECO:0000313" key="2">
    <source>
        <dbReference type="Proteomes" id="UP000315724"/>
    </source>
</evidence>
<gene>
    <name evidence="1" type="ORF">Mal48_39740</name>
</gene>
<organism evidence="1 2">
    <name type="scientific">Thalassoglobus polymorphus</name>
    <dbReference type="NCBI Taxonomy" id="2527994"/>
    <lineage>
        <taxon>Bacteria</taxon>
        <taxon>Pseudomonadati</taxon>
        <taxon>Planctomycetota</taxon>
        <taxon>Planctomycetia</taxon>
        <taxon>Planctomycetales</taxon>
        <taxon>Planctomycetaceae</taxon>
        <taxon>Thalassoglobus</taxon>
    </lineage>
</organism>
<sequence length="34" mass="3952">MWLGQSQYWSERPASLRVVHGIVKLAFKGEANYE</sequence>
<accession>A0A517QSV1</accession>
<protein>
    <submittedName>
        <fullName evidence="1">Uncharacterized protein</fullName>
    </submittedName>
</protein>
<dbReference type="Proteomes" id="UP000315724">
    <property type="component" value="Chromosome"/>
</dbReference>
<dbReference type="EMBL" id="CP036267">
    <property type="protein sequence ID" value="QDT34702.1"/>
    <property type="molecule type" value="Genomic_DNA"/>
</dbReference>
<name>A0A517QSV1_9PLAN</name>
<evidence type="ECO:0000313" key="1">
    <source>
        <dbReference type="EMBL" id="QDT34702.1"/>
    </source>
</evidence>
<dbReference type="KEGG" id="tpol:Mal48_39740"/>
<reference evidence="1 2" key="1">
    <citation type="submission" date="2019-02" db="EMBL/GenBank/DDBJ databases">
        <title>Deep-cultivation of Planctomycetes and their phenomic and genomic characterization uncovers novel biology.</title>
        <authorList>
            <person name="Wiegand S."/>
            <person name="Jogler M."/>
            <person name="Boedeker C."/>
            <person name="Pinto D."/>
            <person name="Vollmers J."/>
            <person name="Rivas-Marin E."/>
            <person name="Kohn T."/>
            <person name="Peeters S.H."/>
            <person name="Heuer A."/>
            <person name="Rast P."/>
            <person name="Oberbeckmann S."/>
            <person name="Bunk B."/>
            <person name="Jeske O."/>
            <person name="Meyerdierks A."/>
            <person name="Storesund J.E."/>
            <person name="Kallscheuer N."/>
            <person name="Luecker S."/>
            <person name="Lage O.M."/>
            <person name="Pohl T."/>
            <person name="Merkel B.J."/>
            <person name="Hornburger P."/>
            <person name="Mueller R.-W."/>
            <person name="Bruemmer F."/>
            <person name="Labrenz M."/>
            <person name="Spormann A.M."/>
            <person name="Op den Camp H."/>
            <person name="Overmann J."/>
            <person name="Amann R."/>
            <person name="Jetten M.S.M."/>
            <person name="Mascher T."/>
            <person name="Medema M.H."/>
            <person name="Devos D.P."/>
            <person name="Kaster A.-K."/>
            <person name="Ovreas L."/>
            <person name="Rohde M."/>
            <person name="Galperin M.Y."/>
            <person name="Jogler C."/>
        </authorList>
    </citation>
    <scope>NUCLEOTIDE SEQUENCE [LARGE SCALE GENOMIC DNA]</scope>
    <source>
        <strain evidence="1 2">Mal48</strain>
    </source>
</reference>